<dbReference type="Pfam" id="PF08246">
    <property type="entry name" value="Inhibitor_I29"/>
    <property type="match status" value="1"/>
</dbReference>
<feature type="region of interest" description="Disordered" evidence="8">
    <location>
        <begin position="275"/>
        <end position="296"/>
    </location>
</feature>
<comment type="similarity">
    <text evidence="1">Belongs to the peptidase C1 family.</text>
</comment>
<dbReference type="GO" id="GO:0006508">
    <property type="term" value="P:proteolysis"/>
    <property type="evidence" value="ECO:0007669"/>
    <property type="project" value="UniProtKB-KW"/>
</dbReference>
<evidence type="ECO:0000313" key="12">
    <source>
        <dbReference type="EMBL" id="CAD5235569.1"/>
    </source>
</evidence>
<dbReference type="Pfam" id="PF00112">
    <property type="entry name" value="Peptidase_C1"/>
    <property type="match status" value="1"/>
</dbReference>
<feature type="chain" id="PRO_5032769691" evidence="9">
    <location>
        <begin position="18"/>
        <end position="513"/>
    </location>
</feature>
<dbReference type="InterPro" id="IPR039417">
    <property type="entry name" value="Peptidase_C1A_papain-like"/>
</dbReference>
<dbReference type="InterPro" id="IPR025661">
    <property type="entry name" value="Pept_asp_AS"/>
</dbReference>
<dbReference type="PRINTS" id="PR00705">
    <property type="entry name" value="PAPAIN"/>
</dbReference>
<dbReference type="InterPro" id="IPR000169">
    <property type="entry name" value="Pept_cys_AS"/>
</dbReference>
<dbReference type="CDD" id="cd02248">
    <property type="entry name" value="Peptidase_C1A"/>
    <property type="match status" value="1"/>
</dbReference>
<feature type="domain" description="Cathepsin propeptide inhibitor" evidence="11">
    <location>
        <begin position="185"/>
        <end position="241"/>
    </location>
</feature>
<keyword evidence="13" id="KW-1185">Reference proteome</keyword>
<feature type="coiled-coil region" evidence="7">
    <location>
        <begin position="153"/>
        <end position="226"/>
    </location>
</feature>
<evidence type="ECO:0000313" key="13">
    <source>
        <dbReference type="Proteomes" id="UP000659654"/>
    </source>
</evidence>
<evidence type="ECO:0000256" key="1">
    <source>
        <dbReference type="ARBA" id="ARBA00008455"/>
    </source>
</evidence>
<keyword evidence="9" id="KW-0732">Signal</keyword>
<dbReference type="OrthoDB" id="10253408at2759"/>
<comment type="caution">
    <text evidence="12">The sequence shown here is derived from an EMBL/GenBank/DDBJ whole genome shotgun (WGS) entry which is preliminary data.</text>
</comment>
<evidence type="ECO:0000256" key="8">
    <source>
        <dbReference type="SAM" id="MobiDB-lite"/>
    </source>
</evidence>
<dbReference type="PROSITE" id="PS00639">
    <property type="entry name" value="THIOL_PROTEASE_HIS"/>
    <property type="match status" value="1"/>
</dbReference>
<evidence type="ECO:0000256" key="3">
    <source>
        <dbReference type="ARBA" id="ARBA00022801"/>
    </source>
</evidence>
<dbReference type="EMBL" id="CAJFCV020000006">
    <property type="protein sequence ID" value="CAG9132002.1"/>
    <property type="molecule type" value="Genomic_DNA"/>
</dbReference>
<dbReference type="InterPro" id="IPR000668">
    <property type="entry name" value="Peptidase_C1A_C"/>
</dbReference>
<dbReference type="SMART" id="SM00645">
    <property type="entry name" value="Pept_C1"/>
    <property type="match status" value="1"/>
</dbReference>
<dbReference type="InterPro" id="IPR013201">
    <property type="entry name" value="Prot_inhib_I29"/>
</dbReference>
<reference evidence="12" key="1">
    <citation type="submission" date="2020-09" db="EMBL/GenBank/DDBJ databases">
        <authorList>
            <person name="Kikuchi T."/>
        </authorList>
    </citation>
    <scope>NUCLEOTIDE SEQUENCE</scope>
    <source>
        <strain evidence="12">Ka4C1</strain>
    </source>
</reference>
<dbReference type="AlphaFoldDB" id="A0A811M5J3"/>
<dbReference type="SMART" id="SM00848">
    <property type="entry name" value="Inhibitor_I29"/>
    <property type="match status" value="1"/>
</dbReference>
<name>A0A811M5J3_BURXY</name>
<dbReference type="PANTHER" id="PTHR12411">
    <property type="entry name" value="CYSTEINE PROTEASE FAMILY C1-RELATED"/>
    <property type="match status" value="1"/>
</dbReference>
<dbReference type="PROSITE" id="PS00139">
    <property type="entry name" value="THIOL_PROTEASE_CYS"/>
    <property type="match status" value="1"/>
</dbReference>
<evidence type="ECO:0000256" key="2">
    <source>
        <dbReference type="ARBA" id="ARBA00022670"/>
    </source>
</evidence>
<dbReference type="EMBL" id="CAJFDI010000006">
    <property type="protein sequence ID" value="CAD5235569.1"/>
    <property type="molecule type" value="Genomic_DNA"/>
</dbReference>
<dbReference type="SMR" id="A0A811M5J3"/>
<keyword evidence="3" id="KW-0378">Hydrolase</keyword>
<dbReference type="SUPFAM" id="SSF54001">
    <property type="entry name" value="Cysteine proteinases"/>
    <property type="match status" value="1"/>
</dbReference>
<dbReference type="Gene3D" id="3.90.70.10">
    <property type="entry name" value="Cysteine proteinases"/>
    <property type="match status" value="1"/>
</dbReference>
<keyword evidence="5" id="KW-0865">Zymogen</keyword>
<keyword evidence="6" id="KW-1015">Disulfide bond</keyword>
<keyword evidence="2" id="KW-0645">Protease</keyword>
<dbReference type="Proteomes" id="UP000582659">
    <property type="component" value="Unassembled WGS sequence"/>
</dbReference>
<keyword evidence="4" id="KW-0788">Thiol protease</keyword>
<evidence type="ECO:0000256" key="9">
    <source>
        <dbReference type="SAM" id="SignalP"/>
    </source>
</evidence>
<dbReference type="GO" id="GO:0008234">
    <property type="term" value="F:cysteine-type peptidase activity"/>
    <property type="evidence" value="ECO:0007669"/>
    <property type="project" value="UniProtKB-KW"/>
</dbReference>
<dbReference type="PROSITE" id="PS00640">
    <property type="entry name" value="THIOL_PROTEASE_ASN"/>
    <property type="match status" value="1"/>
</dbReference>
<keyword evidence="7" id="KW-0175">Coiled coil</keyword>
<dbReference type="Proteomes" id="UP000659654">
    <property type="component" value="Unassembled WGS sequence"/>
</dbReference>
<dbReference type="InterPro" id="IPR013128">
    <property type="entry name" value="Peptidase_C1A"/>
</dbReference>
<evidence type="ECO:0000256" key="5">
    <source>
        <dbReference type="ARBA" id="ARBA00023145"/>
    </source>
</evidence>
<protein>
    <submittedName>
        <fullName evidence="12">(pine wood nematode) hypothetical protein</fullName>
    </submittedName>
</protein>
<evidence type="ECO:0000256" key="7">
    <source>
        <dbReference type="SAM" id="Coils"/>
    </source>
</evidence>
<evidence type="ECO:0000256" key="4">
    <source>
        <dbReference type="ARBA" id="ARBA00022807"/>
    </source>
</evidence>
<dbReference type="InterPro" id="IPR025660">
    <property type="entry name" value="Pept_his_AS"/>
</dbReference>
<feature type="domain" description="Peptidase C1A papain C-terminal" evidence="10">
    <location>
        <begin position="299"/>
        <end position="512"/>
    </location>
</feature>
<accession>A0A811M5J3</accession>
<gene>
    <name evidence="12" type="ORF">BXYJ_LOCUS15660</name>
</gene>
<organism evidence="12 13">
    <name type="scientific">Bursaphelenchus xylophilus</name>
    <name type="common">Pinewood nematode worm</name>
    <name type="synonym">Aphelenchoides xylophilus</name>
    <dbReference type="NCBI Taxonomy" id="6326"/>
    <lineage>
        <taxon>Eukaryota</taxon>
        <taxon>Metazoa</taxon>
        <taxon>Ecdysozoa</taxon>
        <taxon>Nematoda</taxon>
        <taxon>Chromadorea</taxon>
        <taxon>Rhabditida</taxon>
        <taxon>Tylenchina</taxon>
        <taxon>Tylenchomorpha</taxon>
        <taxon>Aphelenchoidea</taxon>
        <taxon>Aphelenchoididae</taxon>
        <taxon>Bursaphelenchus</taxon>
    </lineage>
</organism>
<proteinExistence type="inferred from homology"/>
<dbReference type="InterPro" id="IPR038765">
    <property type="entry name" value="Papain-like_cys_pep_sf"/>
</dbReference>
<feature type="signal peptide" evidence="9">
    <location>
        <begin position="1"/>
        <end position="17"/>
    </location>
</feature>
<evidence type="ECO:0000259" key="10">
    <source>
        <dbReference type="SMART" id="SM00645"/>
    </source>
</evidence>
<evidence type="ECO:0000259" key="11">
    <source>
        <dbReference type="SMART" id="SM00848"/>
    </source>
</evidence>
<sequence>MLRCSLLLPAVLTVCYGQGLDADLAVNEPAMGQFGEDFGGDFGNGGFGKVGQSIGLVDAEHSLGPMDFQPDFAAHNFMGFPAEPSMNSIDSSAGNFIDFPSQNSMDFSSSSMNNMNPELEGSFPNAEISFPKSVFDDIDIFNISQPNEWIAGLDKIDEQVKRTLELAAQEREKFDKDMKEEYNEFFKFIGKYQKTYEDSEAIFGRFENIRNAMDQIKAENEELGEQVFGLTPLSDLSDDEFIHDYTGLFQHKQPLNISLASEDDLTIVLPQSNHGTANETVRKEGKQQAATRTRPSAQVPKQFDYRKKGAVGPVAHQRGCGACYAFAVAAQVEGAVAAKTGKVVPLSPQELISCTTNANGNDGCNGGYLDLALKYVKEEGLSAAKSSPFVSSRGRIPQCQVGRKVGKIKNYKQIPKRREDLMQRFLYNQGPLSVTIDARQLRHYKHGVLRPRKPAGGWQINHAVTIVGYGEEEVPFWIVKNSWGTEWGEKGFFRLLRGQNSLAIGQESYVAFV</sequence>
<evidence type="ECO:0000256" key="6">
    <source>
        <dbReference type="ARBA" id="ARBA00023157"/>
    </source>
</evidence>